<evidence type="ECO:0000313" key="2">
    <source>
        <dbReference type="Proteomes" id="UP000600588"/>
    </source>
</evidence>
<proteinExistence type="predicted"/>
<evidence type="ECO:0000313" key="1">
    <source>
        <dbReference type="EMBL" id="MBD0830709.1"/>
    </source>
</evidence>
<name>A0A8J6QEZ0_9FLAO</name>
<dbReference type="AlphaFoldDB" id="A0A8J6QEZ0"/>
<dbReference type="EMBL" id="JACVXB010000001">
    <property type="protein sequence ID" value="MBD0830709.1"/>
    <property type="molecule type" value="Genomic_DNA"/>
</dbReference>
<dbReference type="Proteomes" id="UP000600588">
    <property type="component" value="Unassembled WGS sequence"/>
</dbReference>
<accession>A0A8J6QEZ0</accession>
<sequence>MKRYNVIIILFMVLQYACTKDVDFDQINDFEINPVFETSFIYLDEPASRFLDNGQEVTFTQDFILVNFFEDEVLNDEVIRIDLNFELNNTISRNFNIQLDFVDQLGQVQHTFVINQPANSVNSFTETFENSTLDALKNSYQIYFTLQLPPSNNTINQNTPGRIQLQSFAKVYFQIKNTL</sequence>
<organism evidence="1 2">
    <name type="scientific">Aestuariibaculum sediminum</name>
    <dbReference type="NCBI Taxonomy" id="2770637"/>
    <lineage>
        <taxon>Bacteria</taxon>
        <taxon>Pseudomonadati</taxon>
        <taxon>Bacteroidota</taxon>
        <taxon>Flavobacteriia</taxon>
        <taxon>Flavobacteriales</taxon>
        <taxon>Flavobacteriaceae</taxon>
    </lineage>
</organism>
<gene>
    <name evidence="1" type="ORF">ICJ83_01050</name>
</gene>
<comment type="caution">
    <text evidence="1">The sequence shown here is derived from an EMBL/GenBank/DDBJ whole genome shotgun (WGS) entry which is preliminary data.</text>
</comment>
<reference evidence="1 2" key="1">
    <citation type="submission" date="2020-09" db="EMBL/GenBank/DDBJ databases">
        <title>TT11 complete genome.</title>
        <authorList>
            <person name="Wu Z."/>
        </authorList>
    </citation>
    <scope>NUCLEOTIDE SEQUENCE [LARGE SCALE GENOMIC DNA]</scope>
    <source>
        <strain evidence="1 2">TT11</strain>
    </source>
</reference>
<dbReference type="RefSeq" id="WP_188228501.1">
    <property type="nucleotide sequence ID" value="NZ_JACVXB010000001.1"/>
</dbReference>
<keyword evidence="2" id="KW-1185">Reference proteome</keyword>
<protein>
    <submittedName>
        <fullName evidence="1">Uncharacterized protein</fullName>
    </submittedName>
</protein>